<evidence type="ECO:0000256" key="7">
    <source>
        <dbReference type="ARBA" id="ARBA00023033"/>
    </source>
</evidence>
<keyword evidence="3" id="KW-0349">Heme</keyword>
<dbReference type="GO" id="GO:0005506">
    <property type="term" value="F:iron ion binding"/>
    <property type="evidence" value="ECO:0007669"/>
    <property type="project" value="InterPro"/>
</dbReference>
<protein>
    <submittedName>
        <fullName evidence="9">Cytochrome P450 4C1</fullName>
    </submittedName>
</protein>
<dbReference type="InterPro" id="IPR050196">
    <property type="entry name" value="Cytochrome_P450_Monoox"/>
</dbReference>
<evidence type="ECO:0000313" key="9">
    <source>
        <dbReference type="RefSeq" id="XP_026686760.1"/>
    </source>
</evidence>
<evidence type="ECO:0000313" key="8">
    <source>
        <dbReference type="Proteomes" id="UP000079169"/>
    </source>
</evidence>
<dbReference type="InterPro" id="IPR036396">
    <property type="entry name" value="Cyt_P450_sf"/>
</dbReference>
<organism evidence="8 9">
    <name type="scientific">Diaphorina citri</name>
    <name type="common">Asian citrus psyllid</name>
    <dbReference type="NCBI Taxonomy" id="121845"/>
    <lineage>
        <taxon>Eukaryota</taxon>
        <taxon>Metazoa</taxon>
        <taxon>Ecdysozoa</taxon>
        <taxon>Arthropoda</taxon>
        <taxon>Hexapoda</taxon>
        <taxon>Insecta</taxon>
        <taxon>Pterygota</taxon>
        <taxon>Neoptera</taxon>
        <taxon>Paraneoptera</taxon>
        <taxon>Hemiptera</taxon>
        <taxon>Sternorrhyncha</taxon>
        <taxon>Psylloidea</taxon>
        <taxon>Psyllidae</taxon>
        <taxon>Diaphorininae</taxon>
        <taxon>Diaphorina</taxon>
    </lineage>
</organism>
<dbReference type="InterPro" id="IPR002401">
    <property type="entry name" value="Cyt_P450_E_grp-I"/>
</dbReference>
<dbReference type="RefSeq" id="XP_026686760.1">
    <property type="nucleotide sequence ID" value="XM_026830959.1"/>
</dbReference>
<dbReference type="GO" id="GO:0020037">
    <property type="term" value="F:heme binding"/>
    <property type="evidence" value="ECO:0007669"/>
    <property type="project" value="InterPro"/>
</dbReference>
<evidence type="ECO:0000256" key="4">
    <source>
        <dbReference type="ARBA" id="ARBA00022723"/>
    </source>
</evidence>
<dbReference type="Pfam" id="PF00067">
    <property type="entry name" value="p450"/>
    <property type="match status" value="2"/>
</dbReference>
<evidence type="ECO:0000256" key="6">
    <source>
        <dbReference type="ARBA" id="ARBA00023004"/>
    </source>
</evidence>
<dbReference type="AlphaFoldDB" id="A0A3Q0JJ17"/>
<evidence type="ECO:0000256" key="5">
    <source>
        <dbReference type="ARBA" id="ARBA00023002"/>
    </source>
</evidence>
<dbReference type="GO" id="GO:0004497">
    <property type="term" value="F:monooxygenase activity"/>
    <property type="evidence" value="ECO:0007669"/>
    <property type="project" value="UniProtKB-KW"/>
</dbReference>
<dbReference type="PaxDb" id="121845-A0A3Q0JJ17"/>
<evidence type="ECO:0000256" key="3">
    <source>
        <dbReference type="ARBA" id="ARBA00022617"/>
    </source>
</evidence>
<dbReference type="InterPro" id="IPR001128">
    <property type="entry name" value="Cyt_P450"/>
</dbReference>
<reference evidence="9" key="1">
    <citation type="submission" date="2025-08" db="UniProtKB">
        <authorList>
            <consortium name="RefSeq"/>
        </authorList>
    </citation>
    <scope>IDENTIFICATION</scope>
</reference>
<dbReference type="GO" id="GO:0016705">
    <property type="term" value="F:oxidoreductase activity, acting on paired donors, with incorporation or reduction of molecular oxygen"/>
    <property type="evidence" value="ECO:0007669"/>
    <property type="project" value="InterPro"/>
</dbReference>
<dbReference type="PANTHER" id="PTHR24291:SF209">
    <property type="entry name" value="CYTOCHROME P450-LIKE PROTEIN"/>
    <property type="match status" value="1"/>
</dbReference>
<gene>
    <name evidence="9" type="primary">LOC103519471</name>
</gene>
<accession>A0A3Q0JJ17</accession>
<keyword evidence="5" id="KW-0560">Oxidoreductase</keyword>
<proteinExistence type="inferred from homology"/>
<name>A0A3Q0JJ17_DIACI</name>
<comment type="similarity">
    <text evidence="2">Belongs to the cytochrome P450 family.</text>
</comment>
<comment type="cofactor">
    <cofactor evidence="1">
        <name>heme</name>
        <dbReference type="ChEBI" id="CHEBI:30413"/>
    </cofactor>
</comment>
<evidence type="ECO:0000256" key="1">
    <source>
        <dbReference type="ARBA" id="ARBA00001971"/>
    </source>
</evidence>
<dbReference type="PANTHER" id="PTHR24291">
    <property type="entry name" value="CYTOCHROME P450 FAMILY 4"/>
    <property type="match status" value="1"/>
</dbReference>
<sequence length="625" mass="72100">MDLITLLLTAILIGITSSYLFKFLSRRFKFIQLINKLPGPPALPLLGNALDNAVPRNQLMKTWMARSHKYAPIYRSWGGPVAVLHLTRPEHIELILNSSKHIEKSLMKHRHWSAPATIDRSVLVRSRHPGLGTGLLTSTGAKWHSHRKMITPTFHFKILDVFVDVFVEKCQILVDKLGDKCDGKAFDVYPFITRCAMDIICETAMGIEINAQRDSKSDYVRAVYEISELTIVRSLRPWLWHPLVFKWTKYGRRYNQCLSVLHGFTNKVIKERKQLLEEKKNIGGDKPDTTEDEDLGKKKRMAFLDLLLEASEHASTPLTDVEIREEVDTFMFEGHDTTTAGICWSLFLLGSHPHYQDKVCAELDTIFAEDDRKITMRDLNDMKYLERVIKESLRLFPSVPFIGRVLSEDTQFGQYLVPAGTYINVEIFHVHRCPDQFPEPNSFNPDNKRAKWHSHRKMITPTFHFKILDVFVDVFVEKCQILVDKLGDKCDGKAFDVYPFITRCAMDIICETAMGIEINAQRDSKSDYVRAVYEISELTIVRSLRPWLWHPLVFKWTKYEPCLVLLSPGQKFALLEEKCMLASVLRKYTVTSMEKLENLTLMNELILRPESGIQVKLTPRVPAKQ</sequence>
<dbReference type="Proteomes" id="UP000079169">
    <property type="component" value="Unplaced"/>
</dbReference>
<dbReference type="GeneID" id="103519471"/>
<dbReference type="KEGG" id="dci:103519471"/>
<dbReference type="STRING" id="121845.A0A3Q0JJ17"/>
<keyword evidence="7" id="KW-0503">Monooxygenase</keyword>
<keyword evidence="4" id="KW-0479">Metal-binding</keyword>
<dbReference type="Gene3D" id="1.10.630.10">
    <property type="entry name" value="Cytochrome P450"/>
    <property type="match status" value="3"/>
</dbReference>
<dbReference type="SUPFAM" id="SSF48264">
    <property type="entry name" value="Cytochrome P450"/>
    <property type="match status" value="3"/>
</dbReference>
<evidence type="ECO:0000256" key="2">
    <source>
        <dbReference type="ARBA" id="ARBA00010617"/>
    </source>
</evidence>
<keyword evidence="8" id="KW-1185">Reference proteome</keyword>
<dbReference type="PRINTS" id="PR00463">
    <property type="entry name" value="EP450I"/>
</dbReference>
<keyword evidence="6" id="KW-0408">Iron</keyword>